<dbReference type="GO" id="GO:0004175">
    <property type="term" value="F:endopeptidase activity"/>
    <property type="evidence" value="ECO:0007669"/>
    <property type="project" value="UniProtKB-ARBA"/>
</dbReference>
<keyword evidence="1" id="KW-1133">Transmembrane helix</keyword>
<evidence type="ECO:0000313" key="3">
    <source>
        <dbReference type="EMBL" id="ABI69410.1"/>
    </source>
</evidence>
<sequence>MEGINGQQLKWNWLEPILVYLGILFSGLLFSFCSEEIAFLMLAIGMPQTEMAFFAVAYVFQFMVTVLLVLFLSVFVNNAGLNDLGLINTSWSNYWRYGIMGGLLLMLLVLLLGLPINYLQPDIQPQVFEEMLRSVQGGSEFIILLVMGAVLAPVSEELFYRGMIYPVVRGYLGPLWGAIVAGLIFGLAHWDFWRTIPLAVGGAVLCYFYEKTGSILVTMLAHGVWNGVMAVIVYFSLINV</sequence>
<protein>
    <submittedName>
        <fullName evidence="3">CAAX amino terminal protease family protein</fullName>
    </submittedName>
</protein>
<feature type="transmembrane region" description="Helical" evidence="1">
    <location>
        <begin position="137"/>
        <end position="155"/>
    </location>
</feature>
<feature type="domain" description="CAAX prenyl protease 2/Lysostaphin resistance protein A-like" evidence="2">
    <location>
        <begin position="140"/>
        <end position="227"/>
    </location>
</feature>
<dbReference type="MEROPS" id="G05.007"/>
<evidence type="ECO:0000256" key="1">
    <source>
        <dbReference type="SAM" id="Phobius"/>
    </source>
</evidence>
<feature type="transmembrane region" description="Helical" evidence="1">
    <location>
        <begin position="175"/>
        <end position="193"/>
    </location>
</feature>
<dbReference type="Pfam" id="PF02517">
    <property type="entry name" value="Rce1-like"/>
    <property type="match status" value="1"/>
</dbReference>
<dbReference type="EMBL" id="CP000448">
    <property type="protein sequence ID" value="ABI69410.1"/>
    <property type="molecule type" value="Genomic_DNA"/>
</dbReference>
<dbReference type="HOGENOM" id="CLU_098598_0_0_9"/>
<gene>
    <name evidence="3" type="ordered locus">Swol_2118</name>
</gene>
<dbReference type="GO" id="GO:0006508">
    <property type="term" value="P:proteolysis"/>
    <property type="evidence" value="ECO:0007669"/>
    <property type="project" value="UniProtKB-KW"/>
</dbReference>
<feature type="transmembrane region" description="Helical" evidence="1">
    <location>
        <begin position="17"/>
        <end position="44"/>
    </location>
</feature>
<feature type="transmembrane region" description="Helical" evidence="1">
    <location>
        <begin position="214"/>
        <end position="237"/>
    </location>
</feature>
<feature type="transmembrane region" description="Helical" evidence="1">
    <location>
        <begin position="94"/>
        <end position="116"/>
    </location>
</feature>
<keyword evidence="1" id="KW-0472">Membrane</keyword>
<dbReference type="PANTHER" id="PTHR43592">
    <property type="entry name" value="CAAX AMINO TERMINAL PROTEASE"/>
    <property type="match status" value="1"/>
</dbReference>
<dbReference type="GO" id="GO:0080120">
    <property type="term" value="P:CAAX-box protein maturation"/>
    <property type="evidence" value="ECO:0007669"/>
    <property type="project" value="UniProtKB-ARBA"/>
</dbReference>
<feature type="transmembrane region" description="Helical" evidence="1">
    <location>
        <begin position="51"/>
        <end position="74"/>
    </location>
</feature>
<evidence type="ECO:0000313" key="4">
    <source>
        <dbReference type="Proteomes" id="UP000001968"/>
    </source>
</evidence>
<dbReference type="OrthoDB" id="9782250at2"/>
<dbReference type="eggNOG" id="COG1266">
    <property type="taxonomic scope" value="Bacteria"/>
</dbReference>
<dbReference type="AlphaFoldDB" id="Q0AV44"/>
<dbReference type="KEGG" id="swo:Swol_2118"/>
<dbReference type="STRING" id="335541.Swol_2118"/>
<reference evidence="4" key="1">
    <citation type="journal article" date="2010" name="Environ. Microbiol.">
        <title>The genome of Syntrophomonas wolfei: new insights into syntrophic metabolism and biohydrogen production.</title>
        <authorList>
            <person name="Sieber J.R."/>
            <person name="Sims D.R."/>
            <person name="Han C."/>
            <person name="Kim E."/>
            <person name="Lykidis A."/>
            <person name="Lapidus A.L."/>
            <person name="McDonnald E."/>
            <person name="Rohlin L."/>
            <person name="Culley D.E."/>
            <person name="Gunsalus R."/>
            <person name="McInerney M.J."/>
        </authorList>
    </citation>
    <scope>NUCLEOTIDE SEQUENCE [LARGE SCALE GENOMIC DNA]</scope>
    <source>
        <strain evidence="4">DSM 2245B / Goettingen</strain>
    </source>
</reference>
<keyword evidence="1" id="KW-0812">Transmembrane</keyword>
<dbReference type="RefSeq" id="WP_011641501.1">
    <property type="nucleotide sequence ID" value="NC_008346.1"/>
</dbReference>
<accession>Q0AV44</accession>
<name>Q0AV44_SYNWW</name>
<evidence type="ECO:0000259" key="2">
    <source>
        <dbReference type="Pfam" id="PF02517"/>
    </source>
</evidence>
<keyword evidence="3" id="KW-0378">Hydrolase</keyword>
<keyword evidence="3" id="KW-0645">Protease</keyword>
<dbReference type="PANTHER" id="PTHR43592:SF15">
    <property type="entry name" value="CAAX AMINO TERMINAL PROTEASE FAMILY PROTEIN"/>
    <property type="match status" value="1"/>
</dbReference>
<dbReference type="Proteomes" id="UP000001968">
    <property type="component" value="Chromosome"/>
</dbReference>
<keyword evidence="4" id="KW-1185">Reference proteome</keyword>
<organism evidence="3 4">
    <name type="scientific">Syntrophomonas wolfei subsp. wolfei (strain DSM 2245B / Goettingen)</name>
    <dbReference type="NCBI Taxonomy" id="335541"/>
    <lineage>
        <taxon>Bacteria</taxon>
        <taxon>Bacillati</taxon>
        <taxon>Bacillota</taxon>
        <taxon>Clostridia</taxon>
        <taxon>Eubacteriales</taxon>
        <taxon>Syntrophomonadaceae</taxon>
        <taxon>Syntrophomonas</taxon>
    </lineage>
</organism>
<proteinExistence type="predicted"/>
<dbReference type="InterPro" id="IPR003675">
    <property type="entry name" value="Rce1/LyrA-like_dom"/>
</dbReference>